<evidence type="ECO:0000313" key="1">
    <source>
        <dbReference type="Proteomes" id="UP000887565"/>
    </source>
</evidence>
<protein>
    <submittedName>
        <fullName evidence="2">Uncharacterized protein</fullName>
    </submittedName>
</protein>
<proteinExistence type="predicted"/>
<keyword evidence="1" id="KW-1185">Reference proteome</keyword>
<reference evidence="2" key="1">
    <citation type="submission" date="2022-11" db="UniProtKB">
        <authorList>
            <consortium name="WormBaseParasite"/>
        </authorList>
    </citation>
    <scope>IDENTIFICATION</scope>
</reference>
<evidence type="ECO:0000313" key="2">
    <source>
        <dbReference type="WBParaSite" id="nRc.2.0.1.t16980-RA"/>
    </source>
</evidence>
<accession>A0A915ISY3</accession>
<name>A0A915ISY3_ROMCU</name>
<dbReference type="Proteomes" id="UP000887565">
    <property type="component" value="Unplaced"/>
</dbReference>
<sequence length="92" mass="10591">MDNSLFYENSQNISHRKDYDIPTKLHNQMIGPRSLGKCESIGRLISRHGKWLETNLTVIELEIHTQNMMALVCGDQCIDRLDDILVDTESCQ</sequence>
<organism evidence="1 2">
    <name type="scientific">Romanomermis culicivorax</name>
    <name type="common">Nematode worm</name>
    <dbReference type="NCBI Taxonomy" id="13658"/>
    <lineage>
        <taxon>Eukaryota</taxon>
        <taxon>Metazoa</taxon>
        <taxon>Ecdysozoa</taxon>
        <taxon>Nematoda</taxon>
        <taxon>Enoplea</taxon>
        <taxon>Dorylaimia</taxon>
        <taxon>Mermithida</taxon>
        <taxon>Mermithoidea</taxon>
        <taxon>Mermithidae</taxon>
        <taxon>Romanomermis</taxon>
    </lineage>
</organism>
<dbReference type="WBParaSite" id="nRc.2.0.1.t16980-RA">
    <property type="protein sequence ID" value="nRc.2.0.1.t16980-RA"/>
    <property type="gene ID" value="nRc.2.0.1.g16980"/>
</dbReference>
<dbReference type="AlphaFoldDB" id="A0A915ISY3"/>